<reference evidence="1 2" key="1">
    <citation type="journal article" date="2011" name="PLoS Pathog.">
        <title>Dynamic evolution of pathogenicity revealed by sequencing and comparative genomics of 19 Pseudomonas syringae isolates.</title>
        <authorList>
            <person name="Baltrus D.A."/>
            <person name="Nishimura M.T."/>
            <person name="Romanchuk A."/>
            <person name="Chang J.H."/>
            <person name="Mukhtar M.S."/>
            <person name="Cherkis K."/>
            <person name="Roach J."/>
            <person name="Grant S.R."/>
            <person name="Jones C.D."/>
            <person name="Dangl J.L."/>
        </authorList>
    </citation>
    <scope>NUCLEOTIDE SEQUENCE [LARGE SCALE GENOMIC DNA]</scope>
    <source>
        <strain evidence="1 2">1704B</strain>
    </source>
</reference>
<gene>
    <name evidence="1" type="ORF">PSYPI_44056</name>
</gene>
<dbReference type="HOGENOM" id="CLU_3295271_0_0_6"/>
<dbReference type="AlphaFoldDB" id="F3GPE4"/>
<keyword evidence="2" id="KW-1185">Reference proteome</keyword>
<dbReference type="EMBL" id="AEAI01003660">
    <property type="protein sequence ID" value="EGH48947.1"/>
    <property type="molecule type" value="Genomic_DNA"/>
</dbReference>
<organism evidence="1 2">
    <name type="scientific">Pseudomonas syringae pv. pisi str. 1704B</name>
    <dbReference type="NCBI Taxonomy" id="629263"/>
    <lineage>
        <taxon>Bacteria</taxon>
        <taxon>Pseudomonadati</taxon>
        <taxon>Pseudomonadota</taxon>
        <taxon>Gammaproteobacteria</taxon>
        <taxon>Pseudomonadales</taxon>
        <taxon>Pseudomonadaceae</taxon>
        <taxon>Pseudomonas</taxon>
        <taxon>Pseudomonas syringae</taxon>
    </lineage>
</organism>
<protein>
    <submittedName>
        <fullName evidence="1">Uncharacterized protein</fullName>
    </submittedName>
</protein>
<dbReference type="Proteomes" id="UP000004986">
    <property type="component" value="Unassembled WGS sequence"/>
</dbReference>
<sequence length="40" mass="4565">MPSVPKYFLVVMDAPLLLFSCFDSCDHAHHVSRFGDIMHT</sequence>
<dbReference type="PATRIC" id="fig|629263.4.peg.5983"/>
<evidence type="ECO:0000313" key="1">
    <source>
        <dbReference type="EMBL" id="EGH48947.1"/>
    </source>
</evidence>
<name>F3GPE4_PSESJ</name>
<proteinExistence type="predicted"/>
<accession>F3GPE4</accession>
<comment type="caution">
    <text evidence="1">The sequence shown here is derived from an EMBL/GenBank/DDBJ whole genome shotgun (WGS) entry which is preliminary data.</text>
</comment>
<dbReference type="BioCyc" id="PSYR629263:G11X0-8096-MONOMER"/>
<evidence type="ECO:0000313" key="2">
    <source>
        <dbReference type="Proteomes" id="UP000004986"/>
    </source>
</evidence>